<keyword evidence="3 5" id="KW-0808">Transferase</keyword>
<dbReference type="PANTHER" id="PTHR43685:SF5">
    <property type="entry name" value="GLYCOSYLTRANSFERASE EPSE-RELATED"/>
    <property type="match status" value="1"/>
</dbReference>
<keyword evidence="2" id="KW-0328">Glycosyltransferase</keyword>
<dbReference type="EMBL" id="FQUC01000009">
    <property type="protein sequence ID" value="SHF70198.1"/>
    <property type="molecule type" value="Genomic_DNA"/>
</dbReference>
<dbReference type="SUPFAM" id="SSF53448">
    <property type="entry name" value="Nucleotide-diphospho-sugar transferases"/>
    <property type="match status" value="1"/>
</dbReference>
<sequence>MPVYNAAKYIREAIDSILNQTFTDFEFLIINDGSTDNTADIVNEYKDPRIKLVSNDSNCGLIYTLNKGIDLAQGKYIARMDADDICAPQRLEMQVGYLEKNPDIDILGTAFNFIGTPYEIHHPVYQAEIRIKLLDDNAFSHPSVMMRTEALRRVGLHYNSDYKHVEDYQFWTQAEMTGLGLANLDDVLLFYRQHADQISSQKYDEQQISKKNIRLEYFQHYFRNNFTPDELKCLFDYNNTKVVYKIELLNKLSLVNRREHIFYDKYFDNYIDILIYRNIPDKQALGWGDVFRIMKNNVSLHIKKTVLKIKLKFILGK</sequence>
<dbReference type="Gene3D" id="3.90.550.10">
    <property type="entry name" value="Spore Coat Polysaccharide Biosynthesis Protein SpsA, Chain A"/>
    <property type="match status" value="1"/>
</dbReference>
<dbReference type="Pfam" id="PF00535">
    <property type="entry name" value="Glycos_transf_2"/>
    <property type="match status" value="1"/>
</dbReference>
<dbReference type="Proteomes" id="UP000184480">
    <property type="component" value="Unassembled WGS sequence"/>
</dbReference>
<protein>
    <submittedName>
        <fullName evidence="5">Glycosyl transferase family 2</fullName>
    </submittedName>
</protein>
<name>A0A1M5DT37_9BACT</name>
<dbReference type="STRING" id="1346286.SAMN05444362_10949"/>
<organism evidence="5 6">
    <name type="scientific">Dysgonomonas macrotermitis</name>
    <dbReference type="NCBI Taxonomy" id="1346286"/>
    <lineage>
        <taxon>Bacteria</taxon>
        <taxon>Pseudomonadati</taxon>
        <taxon>Bacteroidota</taxon>
        <taxon>Bacteroidia</taxon>
        <taxon>Bacteroidales</taxon>
        <taxon>Dysgonomonadaceae</taxon>
        <taxon>Dysgonomonas</taxon>
    </lineage>
</organism>
<evidence type="ECO:0000256" key="1">
    <source>
        <dbReference type="ARBA" id="ARBA00006739"/>
    </source>
</evidence>
<dbReference type="AlphaFoldDB" id="A0A1M5DT37"/>
<feature type="domain" description="Glycosyltransferase 2-like" evidence="4">
    <location>
        <begin position="1"/>
        <end position="152"/>
    </location>
</feature>
<evidence type="ECO:0000256" key="2">
    <source>
        <dbReference type="ARBA" id="ARBA00022676"/>
    </source>
</evidence>
<reference evidence="6" key="1">
    <citation type="submission" date="2016-11" db="EMBL/GenBank/DDBJ databases">
        <authorList>
            <person name="Varghese N."/>
            <person name="Submissions S."/>
        </authorList>
    </citation>
    <scope>NUCLEOTIDE SEQUENCE [LARGE SCALE GENOMIC DNA]</scope>
    <source>
        <strain evidence="6">DSM 27370</strain>
    </source>
</reference>
<evidence type="ECO:0000259" key="4">
    <source>
        <dbReference type="Pfam" id="PF00535"/>
    </source>
</evidence>
<evidence type="ECO:0000313" key="5">
    <source>
        <dbReference type="EMBL" id="SHF70198.1"/>
    </source>
</evidence>
<dbReference type="PANTHER" id="PTHR43685">
    <property type="entry name" value="GLYCOSYLTRANSFERASE"/>
    <property type="match status" value="1"/>
</dbReference>
<gene>
    <name evidence="5" type="ORF">SAMN05444362_10949</name>
</gene>
<evidence type="ECO:0000256" key="3">
    <source>
        <dbReference type="ARBA" id="ARBA00022679"/>
    </source>
</evidence>
<accession>A0A1M5DT37</accession>
<comment type="similarity">
    <text evidence="1">Belongs to the glycosyltransferase 2 family.</text>
</comment>
<proteinExistence type="inferred from homology"/>
<dbReference type="InterPro" id="IPR050834">
    <property type="entry name" value="Glycosyltransf_2"/>
</dbReference>
<evidence type="ECO:0000313" key="6">
    <source>
        <dbReference type="Proteomes" id="UP000184480"/>
    </source>
</evidence>
<dbReference type="InterPro" id="IPR029044">
    <property type="entry name" value="Nucleotide-diphossugar_trans"/>
</dbReference>
<dbReference type="GO" id="GO:0016757">
    <property type="term" value="F:glycosyltransferase activity"/>
    <property type="evidence" value="ECO:0007669"/>
    <property type="project" value="UniProtKB-KW"/>
</dbReference>
<keyword evidence="6" id="KW-1185">Reference proteome</keyword>
<dbReference type="InterPro" id="IPR001173">
    <property type="entry name" value="Glyco_trans_2-like"/>
</dbReference>